<gene>
    <name evidence="1" type="ORF">BEWA_020050</name>
</gene>
<dbReference type="EMBL" id="CP001669">
    <property type="protein sequence ID" value="AFZ79159.1"/>
    <property type="molecule type" value="Genomic_DNA"/>
</dbReference>
<evidence type="ECO:0000313" key="2">
    <source>
        <dbReference type="Proteomes" id="UP000031512"/>
    </source>
</evidence>
<sequence length="574" mass="66385">MVVLFGVYGNYTRGLPLSYTNELFLSCKRLAWPINDLFNVSAQKRAFAYYRFHKRVGKGNWNRYIERYNKPRTIENTQRLIFNYRASFQAAKGSLSYLWELPKKIASATTSNEVFEAWVYYRHKKKKLYHYVLALRRLTEIGHVDISDWRFNLIITRLIQRSRYFLDLPNVCRYLGSLKATSALDKISTHLCERISYYSPNQVAKIADAFGTCRLHNKYLFSIAAKHFEANLNSASNDSIIIIAKAFGNCMVYNFKLLKALSLELQRRLSNDISIDEFKDIYSVESKHSMANICKPENVTINKPKLEHIVGLAESFASLKLQDFSLMEILSSKLVERIQSSTYVNVVSPYLLARCLRIYRNLKINDISLFKIVLKNVHEFPYNYPPACVGEICNDLSSLLPKENKSVEKAFEDISTYIRQHLSNMKNSCLANVATFIHKAGGAVTWKKEFLGLVANTVVDNNFDRSYYDIPKLMEILSTYSALDENCFQILSKGIYHIIDDFEPCDFVRISRVLREAKKKHQLENAKLVNMIAKHLIEHHQELSIPQYHCAIRDLTLSGSLQTSISQQLWALNR</sequence>
<evidence type="ECO:0000313" key="1">
    <source>
        <dbReference type="EMBL" id="AFZ79159.1"/>
    </source>
</evidence>
<dbReference type="eggNOG" id="ENOG502SI4M">
    <property type="taxonomic scope" value="Eukaryota"/>
</dbReference>
<keyword evidence="2" id="KW-1185">Reference proteome</keyword>
<reference evidence="1 2" key="1">
    <citation type="journal article" date="2012" name="BMC Genomics">
        <title>Comparative genomic analysis and phylogenetic position of Theileria equi.</title>
        <authorList>
            <person name="Kappmeyer L.S."/>
            <person name="Thiagarajan M."/>
            <person name="Herndon D.R."/>
            <person name="Ramsay J.D."/>
            <person name="Caler E."/>
            <person name="Djikeng A."/>
            <person name="Gillespie J.J."/>
            <person name="Lau A.O."/>
            <person name="Roalson E.H."/>
            <person name="Silva J.C."/>
            <person name="Silva M.G."/>
            <person name="Suarez C.E."/>
            <person name="Ueti M.W."/>
            <person name="Nene V.M."/>
            <person name="Mealey R.H."/>
            <person name="Knowles D.P."/>
            <person name="Brayton K.A."/>
        </authorList>
    </citation>
    <scope>NUCLEOTIDE SEQUENCE [LARGE SCALE GENOMIC DNA]</scope>
    <source>
        <strain evidence="1 2">WA</strain>
    </source>
</reference>
<dbReference type="Proteomes" id="UP000031512">
    <property type="component" value="Chromosome 1"/>
</dbReference>
<dbReference type="RefSeq" id="XP_004828825.1">
    <property type="nucleotide sequence ID" value="XM_004828768.1"/>
</dbReference>
<dbReference type="OrthoDB" id="432817at2759"/>
<evidence type="ECO:0008006" key="3">
    <source>
        <dbReference type="Google" id="ProtNLM"/>
    </source>
</evidence>
<proteinExistence type="predicted"/>
<protein>
    <recommendedName>
        <fullName evidence="3">RAP domain-containing protein</fullName>
    </recommendedName>
</protein>
<dbReference type="VEuPathDB" id="PiroplasmaDB:BEWA_020050"/>
<dbReference type="KEGG" id="beq:BEWA_020050"/>
<organism evidence="1 2">
    <name type="scientific">Theileria equi strain WA</name>
    <dbReference type="NCBI Taxonomy" id="1537102"/>
    <lineage>
        <taxon>Eukaryota</taxon>
        <taxon>Sar</taxon>
        <taxon>Alveolata</taxon>
        <taxon>Apicomplexa</taxon>
        <taxon>Aconoidasida</taxon>
        <taxon>Piroplasmida</taxon>
        <taxon>Theileriidae</taxon>
        <taxon>Theileria</taxon>
    </lineage>
</organism>
<name>L0AW80_THEEQ</name>
<accession>L0AW80</accession>
<dbReference type="GeneID" id="15806045"/>
<dbReference type="AlphaFoldDB" id="L0AW80"/>